<name>A0A0M7BG16_9RHOB</name>
<evidence type="ECO:0000259" key="1">
    <source>
        <dbReference type="Pfam" id="PF06568"/>
    </source>
</evidence>
<evidence type="ECO:0000313" key="2">
    <source>
        <dbReference type="EMBL" id="CUH40276.1"/>
    </source>
</evidence>
<reference evidence="2 3" key="1">
    <citation type="submission" date="2015-09" db="EMBL/GenBank/DDBJ databases">
        <authorList>
            <person name="Jackson K.R."/>
            <person name="Lunt B.L."/>
            <person name="Fisher J.N.B."/>
            <person name="Gardner A.V."/>
            <person name="Bailey M.E."/>
            <person name="Deus L.M."/>
            <person name="Earl A.S."/>
            <person name="Gibby P.D."/>
            <person name="Hartmann K.A."/>
            <person name="Liu J.E."/>
            <person name="Manci A.M."/>
            <person name="Nielsen D.A."/>
            <person name="Solomon M.B."/>
            <person name="Breakwell D.P."/>
            <person name="Burnett S.H."/>
            <person name="Grose J.H."/>
        </authorList>
    </citation>
    <scope>NUCLEOTIDE SEQUENCE [LARGE SCALE GENOMIC DNA]</scope>
    <source>
        <strain evidence="2 3">CECT 7799</strain>
    </source>
</reference>
<keyword evidence="3" id="KW-1185">Reference proteome</keyword>
<dbReference type="STRING" id="313367.JSE7799_03008"/>
<feature type="domain" description="YjiS-like" evidence="1">
    <location>
        <begin position="31"/>
        <end position="64"/>
    </location>
</feature>
<dbReference type="Proteomes" id="UP000049455">
    <property type="component" value="Unassembled WGS sequence"/>
</dbReference>
<dbReference type="InterPro" id="IPR009506">
    <property type="entry name" value="YjiS-like"/>
</dbReference>
<dbReference type="Pfam" id="PF06568">
    <property type="entry name" value="YjiS-like"/>
    <property type="match status" value="1"/>
</dbReference>
<dbReference type="EMBL" id="CYPR01000200">
    <property type="protein sequence ID" value="CUH40276.1"/>
    <property type="molecule type" value="Genomic_DNA"/>
</dbReference>
<protein>
    <recommendedName>
        <fullName evidence="1">YjiS-like domain-containing protein</fullName>
    </recommendedName>
</protein>
<dbReference type="RefSeq" id="WP_055664341.1">
    <property type="nucleotide sequence ID" value="NZ_CYPR01000200.1"/>
</dbReference>
<proteinExistence type="predicted"/>
<gene>
    <name evidence="2" type="ORF">JSE7799_03008</name>
</gene>
<accession>A0A0M7BG16</accession>
<organism evidence="2 3">
    <name type="scientific">Jannaschia seosinensis</name>
    <dbReference type="NCBI Taxonomy" id="313367"/>
    <lineage>
        <taxon>Bacteria</taxon>
        <taxon>Pseudomonadati</taxon>
        <taxon>Pseudomonadota</taxon>
        <taxon>Alphaproteobacteria</taxon>
        <taxon>Rhodobacterales</taxon>
        <taxon>Roseobacteraceae</taxon>
        <taxon>Jannaschia</taxon>
    </lineage>
</organism>
<evidence type="ECO:0000313" key="3">
    <source>
        <dbReference type="Proteomes" id="UP000049455"/>
    </source>
</evidence>
<dbReference type="AlphaFoldDB" id="A0A0M7BG16"/>
<sequence>MASLALNNSALNLHVPLTASPAARMLVAAGETLAAWETRARTRAALRQIDPARLPDLGLTTAEALREAAKPFWRA</sequence>